<evidence type="ECO:0000256" key="1">
    <source>
        <dbReference type="ARBA" id="ARBA00023015"/>
    </source>
</evidence>
<dbReference type="PROSITE" id="PS50949">
    <property type="entry name" value="HTH_GNTR"/>
    <property type="match status" value="1"/>
</dbReference>
<dbReference type="PRINTS" id="PR00035">
    <property type="entry name" value="HTHGNTR"/>
</dbReference>
<accession>A0A419V7H1</accession>
<dbReference type="PANTHER" id="PTHR43537:SF47">
    <property type="entry name" value="REGULATORY PROTEIN GNTR HTH"/>
    <property type="match status" value="1"/>
</dbReference>
<dbReference type="InterPro" id="IPR011711">
    <property type="entry name" value="GntR_C"/>
</dbReference>
<evidence type="ECO:0000256" key="3">
    <source>
        <dbReference type="ARBA" id="ARBA00023163"/>
    </source>
</evidence>
<dbReference type="PANTHER" id="PTHR43537">
    <property type="entry name" value="TRANSCRIPTIONAL REGULATOR, GNTR FAMILY"/>
    <property type="match status" value="1"/>
</dbReference>
<dbReference type="PRINTS" id="PR00033">
    <property type="entry name" value="HTHASNC"/>
</dbReference>
<dbReference type="SUPFAM" id="SSF48008">
    <property type="entry name" value="GntR ligand-binding domain-like"/>
    <property type="match status" value="1"/>
</dbReference>
<evidence type="ECO:0000313" key="5">
    <source>
        <dbReference type="EMBL" id="RKD76002.1"/>
    </source>
</evidence>
<keyword evidence="6" id="KW-1185">Reference proteome</keyword>
<sequence length="225" mass="26079">MKQPIIQKPIPYYEQFYHSLKAMIVEGTLTPGERINETQLAKDFGVSRSPIREAIRVLEREGLLVSDEKAKVMVYQPTFQDVEEIYQCRQALESFAVRLMITAAETDETAQIGLVLEETRQAIHREAPAQEIIKLNESFHNHIILFSRNNRLKRQIDELRSLMYLFRTYNFTGTERALTIEAEHSAIYREIKAGNQEAASKAMIDHLEHDLSYLKEQLQTKALII</sequence>
<evidence type="ECO:0000313" key="6">
    <source>
        <dbReference type="Proteomes" id="UP000285120"/>
    </source>
</evidence>
<organism evidence="5 6">
    <name type="scientific">Sinobaca qinghaiensis</name>
    <dbReference type="NCBI Taxonomy" id="342944"/>
    <lineage>
        <taxon>Bacteria</taxon>
        <taxon>Bacillati</taxon>
        <taxon>Bacillota</taxon>
        <taxon>Bacilli</taxon>
        <taxon>Bacillales</taxon>
        <taxon>Sporolactobacillaceae</taxon>
        <taxon>Sinobaca</taxon>
    </lineage>
</organism>
<evidence type="ECO:0000256" key="2">
    <source>
        <dbReference type="ARBA" id="ARBA00023125"/>
    </source>
</evidence>
<comment type="caution">
    <text evidence="5">The sequence shown here is derived from an EMBL/GenBank/DDBJ whole genome shotgun (WGS) entry which is preliminary data.</text>
</comment>
<dbReference type="Proteomes" id="UP000285120">
    <property type="component" value="Unassembled WGS sequence"/>
</dbReference>
<dbReference type="InterPro" id="IPR008920">
    <property type="entry name" value="TF_FadR/GntR_C"/>
</dbReference>
<dbReference type="CDD" id="cd07377">
    <property type="entry name" value="WHTH_GntR"/>
    <property type="match status" value="1"/>
</dbReference>
<dbReference type="SMART" id="SM00345">
    <property type="entry name" value="HTH_GNTR"/>
    <property type="match status" value="1"/>
</dbReference>
<dbReference type="GO" id="GO:0043565">
    <property type="term" value="F:sequence-specific DNA binding"/>
    <property type="evidence" value="ECO:0007669"/>
    <property type="project" value="InterPro"/>
</dbReference>
<reference evidence="5 6" key="1">
    <citation type="submission" date="2018-09" db="EMBL/GenBank/DDBJ databases">
        <title>Genomic Encyclopedia of Archaeal and Bacterial Type Strains, Phase II (KMG-II): from individual species to whole genera.</title>
        <authorList>
            <person name="Goeker M."/>
        </authorList>
    </citation>
    <scope>NUCLEOTIDE SEQUENCE [LARGE SCALE GENOMIC DNA]</scope>
    <source>
        <strain evidence="5 6">DSM 17008</strain>
    </source>
</reference>
<dbReference type="Gene3D" id="1.20.120.530">
    <property type="entry name" value="GntR ligand-binding domain-like"/>
    <property type="match status" value="1"/>
</dbReference>
<feature type="domain" description="HTH gntR-type" evidence="4">
    <location>
        <begin position="10"/>
        <end position="77"/>
    </location>
</feature>
<name>A0A419V7H1_9BACL</name>
<dbReference type="SUPFAM" id="SSF46785">
    <property type="entry name" value="Winged helix' DNA-binding domain"/>
    <property type="match status" value="1"/>
</dbReference>
<dbReference type="GO" id="GO:0003700">
    <property type="term" value="F:DNA-binding transcription factor activity"/>
    <property type="evidence" value="ECO:0007669"/>
    <property type="project" value="InterPro"/>
</dbReference>
<dbReference type="Pfam" id="PF07729">
    <property type="entry name" value="FCD"/>
    <property type="match status" value="1"/>
</dbReference>
<dbReference type="AlphaFoldDB" id="A0A419V7H1"/>
<keyword evidence="2 5" id="KW-0238">DNA-binding</keyword>
<dbReference type="InterPro" id="IPR000485">
    <property type="entry name" value="AsnC-type_HTH_dom"/>
</dbReference>
<dbReference type="SMART" id="SM00895">
    <property type="entry name" value="FCD"/>
    <property type="match status" value="1"/>
</dbReference>
<dbReference type="Gene3D" id="1.10.10.10">
    <property type="entry name" value="Winged helix-like DNA-binding domain superfamily/Winged helix DNA-binding domain"/>
    <property type="match status" value="1"/>
</dbReference>
<proteinExistence type="predicted"/>
<dbReference type="InterPro" id="IPR036390">
    <property type="entry name" value="WH_DNA-bd_sf"/>
</dbReference>
<protein>
    <submittedName>
        <fullName evidence="5">DNA-binding GntR family transcriptional regulator</fullName>
    </submittedName>
</protein>
<gene>
    <name evidence="5" type="ORF">ATL39_0214</name>
</gene>
<dbReference type="Pfam" id="PF00392">
    <property type="entry name" value="GntR"/>
    <property type="match status" value="1"/>
</dbReference>
<evidence type="ECO:0000259" key="4">
    <source>
        <dbReference type="PROSITE" id="PS50949"/>
    </source>
</evidence>
<dbReference type="EMBL" id="RAPK01000006">
    <property type="protein sequence ID" value="RKD76002.1"/>
    <property type="molecule type" value="Genomic_DNA"/>
</dbReference>
<dbReference type="RefSeq" id="WP_245960888.1">
    <property type="nucleotide sequence ID" value="NZ_RAPK01000006.1"/>
</dbReference>
<keyword evidence="3" id="KW-0804">Transcription</keyword>
<keyword evidence="1" id="KW-0805">Transcription regulation</keyword>
<dbReference type="InterPro" id="IPR000524">
    <property type="entry name" value="Tscrpt_reg_HTH_GntR"/>
</dbReference>
<dbReference type="InterPro" id="IPR036388">
    <property type="entry name" value="WH-like_DNA-bd_sf"/>
</dbReference>